<evidence type="ECO:0000259" key="3">
    <source>
        <dbReference type="Pfam" id="PF10354"/>
    </source>
</evidence>
<keyword evidence="2" id="KW-1133">Transmembrane helix</keyword>
<evidence type="ECO:0000256" key="2">
    <source>
        <dbReference type="SAM" id="Phobius"/>
    </source>
</evidence>
<proteinExistence type="predicted"/>
<dbReference type="InterPro" id="IPR019446">
    <property type="entry name" value="BMT5-like"/>
</dbReference>
<dbReference type="GO" id="GO:0070475">
    <property type="term" value="P:rRNA base methylation"/>
    <property type="evidence" value="ECO:0007669"/>
    <property type="project" value="InterPro"/>
</dbReference>
<feature type="domain" description="25S rRNA (uridine-N(3))-methyltransferase BMT5-like" evidence="3">
    <location>
        <begin position="142"/>
        <end position="311"/>
    </location>
</feature>
<evidence type="ECO:0000313" key="5">
    <source>
        <dbReference type="Proteomes" id="UP000813462"/>
    </source>
</evidence>
<protein>
    <recommendedName>
        <fullName evidence="3">25S rRNA (uridine-N(3))-methyltransferase BMT5-like domain-containing protein</fullName>
    </recommendedName>
</protein>
<dbReference type="FunFam" id="3.40.50.150:FF:000440">
    <property type="entry name" value="Os09g0479300 protein"/>
    <property type="match status" value="1"/>
</dbReference>
<dbReference type="PANTHER" id="PTHR11538:SF64">
    <property type="entry name" value="25S RRNA (URIDINE-N(3))-METHYLTRANSFERASE BMT5-LIKE DOMAIN-CONTAINING PROTEIN"/>
    <property type="match status" value="1"/>
</dbReference>
<sequence>MQRKEAHVGTVPLSRPRVRSSEKKGKKAMKLHSLAANPMGTSMTDDTQSDSVTASETFEKWGLRGYRSRISWTRGDWKVVKRDTPAKANLDRNSTVLSFCVITFSFSFSFLFFSFFFFFWREPPSCMEEKWIKHYSSRQKILLVGEGDFSFSACLATAFGSATNMVATSLDSKDALFKKYRSKRSYQKHLQELENRGCLVLHEVDAKNMNQHPILKSMKFDIIIYNFPHAGHFRVSEGNKFVILLHKKLLKAFFENAREMLNEGGEVHVAHRDDHPYKKWKLEEVGSEAGLCLKEKVVFSKSDYPGYNNVRGGLIRSSQTFPLKECFTFKFCLGHKIQISIS</sequence>
<dbReference type="AlphaFoldDB" id="A0A978VKC0"/>
<dbReference type="SUPFAM" id="SSF53335">
    <property type="entry name" value="S-adenosyl-L-methionine-dependent methyltransferases"/>
    <property type="match status" value="1"/>
</dbReference>
<dbReference type="GO" id="GO:0070042">
    <property type="term" value="F:rRNA (uridine-N3-)-methyltransferase activity"/>
    <property type="evidence" value="ECO:0007669"/>
    <property type="project" value="InterPro"/>
</dbReference>
<keyword evidence="2" id="KW-0812">Transmembrane</keyword>
<feature type="transmembrane region" description="Helical" evidence="2">
    <location>
        <begin position="96"/>
        <end position="120"/>
    </location>
</feature>
<dbReference type="GO" id="GO:0005737">
    <property type="term" value="C:cytoplasm"/>
    <property type="evidence" value="ECO:0007669"/>
    <property type="project" value="TreeGrafter"/>
</dbReference>
<keyword evidence="2" id="KW-0472">Membrane</keyword>
<reference evidence="4" key="1">
    <citation type="journal article" date="2021" name="Front. Plant Sci.">
        <title>Chromosome-Scale Genome Assembly for Chinese Sour Jujube and Insights Into Its Genome Evolution and Domestication Signature.</title>
        <authorList>
            <person name="Shen L.-Y."/>
            <person name="Luo H."/>
            <person name="Wang X.-L."/>
            <person name="Wang X.-M."/>
            <person name="Qiu X.-J."/>
            <person name="Liu H."/>
            <person name="Zhou S.-S."/>
            <person name="Jia K.-H."/>
            <person name="Nie S."/>
            <person name="Bao Y.-T."/>
            <person name="Zhang R.-G."/>
            <person name="Yun Q.-Z."/>
            <person name="Chai Y.-H."/>
            <person name="Lu J.-Y."/>
            <person name="Li Y."/>
            <person name="Zhao S.-W."/>
            <person name="Mao J.-F."/>
            <person name="Jia S.-G."/>
            <person name="Mao Y.-M."/>
        </authorList>
    </citation>
    <scope>NUCLEOTIDE SEQUENCE</scope>
    <source>
        <strain evidence="4">AT0</strain>
        <tissue evidence="4">Leaf</tissue>
    </source>
</reference>
<comment type="caution">
    <text evidence="4">The sequence shown here is derived from an EMBL/GenBank/DDBJ whole genome shotgun (WGS) entry which is preliminary data.</text>
</comment>
<dbReference type="Proteomes" id="UP000813462">
    <property type="component" value="Unassembled WGS sequence"/>
</dbReference>
<dbReference type="Pfam" id="PF10354">
    <property type="entry name" value="BMT5-like"/>
    <property type="match status" value="1"/>
</dbReference>
<accession>A0A978VKC0</accession>
<feature type="region of interest" description="Disordered" evidence="1">
    <location>
        <begin position="1"/>
        <end position="27"/>
    </location>
</feature>
<dbReference type="PANTHER" id="PTHR11538">
    <property type="entry name" value="PHENYLALANYL-TRNA SYNTHETASE"/>
    <property type="match status" value="1"/>
</dbReference>
<name>A0A978VKC0_ZIZJJ</name>
<dbReference type="Gene3D" id="3.40.50.150">
    <property type="entry name" value="Vaccinia Virus protein VP39"/>
    <property type="match status" value="1"/>
</dbReference>
<evidence type="ECO:0000313" key="4">
    <source>
        <dbReference type="EMBL" id="KAH7533539.1"/>
    </source>
</evidence>
<gene>
    <name evidence="4" type="ORF">FEM48_Zijuj04G0141700</name>
</gene>
<evidence type="ECO:0000256" key="1">
    <source>
        <dbReference type="SAM" id="MobiDB-lite"/>
    </source>
</evidence>
<dbReference type="InterPro" id="IPR029063">
    <property type="entry name" value="SAM-dependent_MTases_sf"/>
</dbReference>
<organism evidence="4 5">
    <name type="scientific">Ziziphus jujuba var. spinosa</name>
    <dbReference type="NCBI Taxonomy" id="714518"/>
    <lineage>
        <taxon>Eukaryota</taxon>
        <taxon>Viridiplantae</taxon>
        <taxon>Streptophyta</taxon>
        <taxon>Embryophyta</taxon>
        <taxon>Tracheophyta</taxon>
        <taxon>Spermatophyta</taxon>
        <taxon>Magnoliopsida</taxon>
        <taxon>eudicotyledons</taxon>
        <taxon>Gunneridae</taxon>
        <taxon>Pentapetalae</taxon>
        <taxon>rosids</taxon>
        <taxon>fabids</taxon>
        <taxon>Rosales</taxon>
        <taxon>Rhamnaceae</taxon>
        <taxon>Paliureae</taxon>
        <taxon>Ziziphus</taxon>
    </lineage>
</organism>
<dbReference type="EMBL" id="JAEACU010000004">
    <property type="protein sequence ID" value="KAH7533539.1"/>
    <property type="molecule type" value="Genomic_DNA"/>
</dbReference>